<organism evidence="1">
    <name type="scientific">Lotus japonicus</name>
    <name type="common">Lotus corniculatus var. japonicus</name>
    <dbReference type="NCBI Taxonomy" id="34305"/>
    <lineage>
        <taxon>Eukaryota</taxon>
        <taxon>Viridiplantae</taxon>
        <taxon>Streptophyta</taxon>
        <taxon>Embryophyta</taxon>
        <taxon>Tracheophyta</taxon>
        <taxon>Spermatophyta</taxon>
        <taxon>Magnoliopsida</taxon>
        <taxon>eudicotyledons</taxon>
        <taxon>Gunneridae</taxon>
        <taxon>Pentapetalae</taxon>
        <taxon>rosids</taxon>
        <taxon>fabids</taxon>
        <taxon>Fabales</taxon>
        <taxon>Fabaceae</taxon>
        <taxon>Papilionoideae</taxon>
        <taxon>50 kb inversion clade</taxon>
        <taxon>NPAAA clade</taxon>
        <taxon>Hologalegina</taxon>
        <taxon>robinioid clade</taxon>
        <taxon>Loteae</taxon>
        <taxon>Lotus</taxon>
    </lineage>
</organism>
<dbReference type="EMBL" id="BT142266">
    <property type="protein sequence ID" value="AFK42060.1"/>
    <property type="molecule type" value="mRNA"/>
</dbReference>
<name>I3SP68_LOTJA</name>
<proteinExistence type="evidence at transcript level"/>
<dbReference type="AlphaFoldDB" id="I3SP68"/>
<sequence>MSENNEYSYAIPHWLIHFVQFYLWQQHNKQHPLRCSSSI</sequence>
<reference evidence="1" key="1">
    <citation type="submission" date="2012-05" db="EMBL/GenBank/DDBJ databases">
        <authorList>
            <person name="Krishnakumar V."/>
            <person name="Cheung F."/>
            <person name="Xiao Y."/>
            <person name="Chan A."/>
            <person name="Moskal W.A."/>
            <person name="Town C.D."/>
        </authorList>
    </citation>
    <scope>NUCLEOTIDE SEQUENCE</scope>
</reference>
<accession>I3SP68</accession>
<protein>
    <submittedName>
        <fullName evidence="1">Uncharacterized protein</fullName>
    </submittedName>
</protein>
<evidence type="ECO:0000313" key="1">
    <source>
        <dbReference type="EMBL" id="AFK42060.1"/>
    </source>
</evidence>